<evidence type="ECO:0000256" key="8">
    <source>
        <dbReference type="ARBA" id="ARBA00023224"/>
    </source>
</evidence>
<evidence type="ECO:0000313" key="16">
    <source>
        <dbReference type="Proteomes" id="UP001155059"/>
    </source>
</evidence>
<keyword evidence="2" id="KW-1003">Cell membrane</keyword>
<evidence type="ECO:0000256" key="3">
    <source>
        <dbReference type="ARBA" id="ARBA00022481"/>
    </source>
</evidence>
<dbReference type="Pfam" id="PF00672">
    <property type="entry name" value="HAMP"/>
    <property type="match status" value="1"/>
</dbReference>
<dbReference type="PROSITE" id="PS50885">
    <property type="entry name" value="HAMP"/>
    <property type="match status" value="1"/>
</dbReference>
<evidence type="ECO:0000256" key="2">
    <source>
        <dbReference type="ARBA" id="ARBA00022475"/>
    </source>
</evidence>
<reference evidence="15 16" key="2">
    <citation type="journal article" date="2023" name="Plant Pathol.">
        <title>Dismantling and reorganizing Pseudomonas marginalis sensu#lato.</title>
        <authorList>
            <person name="Sawada H."/>
            <person name="Fujikawa T."/>
            <person name="Satou M."/>
        </authorList>
    </citation>
    <scope>NUCLEOTIDE SEQUENCE [LARGE SCALE GENOMIC DNA]</scope>
    <source>
        <strain evidence="15 16">MAFF 302030</strain>
    </source>
</reference>
<sequence length="543" mass="58085">MNNLPGAFARPLSISALLITGFSLLCGLTVVLAGTAAYALQAVLEGQARLLHVNEWHASVLGARAAEKTYRVDAADSARDQVLSSVQGLMQELTQGLPGGLATDPALLRASQDYLARFQGFSATRQRTQATQASMQSQAEAAKGGFEGVEQDLLEALGEAIDQGRASLDLVTQADNAMALMRKLMAVRSSEWAFARQPDGARYDQWLLLMSDLQSSTQALANGAAETQRQTLEAALQALGGYRQAFEEYRLRAEESRASEQSMDGLAQQMLTDFVALKQQVLAQQQTLDRRAYAWLLGMTLLALVLSAAAAWLIRRRIVTPLRYTAQVAGEVAAGSLSPSLVVTRQDELGQVLLAMQGMTRSLHQIMSRIDQGSRRLTLACGELSTATAAAEQGAREQSREADSTAAAMEQVNASLAQVARHTEHSLQSAQAARSGYEAGERDVAAVALQSRELTGQMDSASQAMQRLDEESGRIAGVLAVIHALAEQTNLAGAECGHRAPGPVEKGRGFSVVADEAAAPGPTAPRKRRPQESDAMTQFPAER</sequence>
<dbReference type="SMART" id="SM01358">
    <property type="entry name" value="HBM"/>
    <property type="match status" value="1"/>
</dbReference>
<feature type="domain" description="HAMP" evidence="14">
    <location>
        <begin position="316"/>
        <end position="368"/>
    </location>
</feature>
<reference evidence="15 16" key="1">
    <citation type="journal article" date="2022" name="Int. J. Syst. Evol. Microbiol.">
        <title>Pseudomonas aegrilactucae sp. nov. and Pseudomonas morbosilactucae sp. nov., pathogens causing bacterial rot of lettuce in Japan.</title>
        <authorList>
            <person name="Sawada H."/>
            <person name="Fujikawa T."/>
            <person name="Satou M."/>
        </authorList>
    </citation>
    <scope>NUCLEOTIDE SEQUENCE [LARGE SCALE GENOMIC DNA]</scope>
    <source>
        <strain evidence="15 16">MAFF 302030</strain>
    </source>
</reference>
<evidence type="ECO:0000256" key="7">
    <source>
        <dbReference type="ARBA" id="ARBA00023136"/>
    </source>
</evidence>
<evidence type="ECO:0000256" key="4">
    <source>
        <dbReference type="ARBA" id="ARBA00022500"/>
    </source>
</evidence>
<dbReference type="InterPro" id="IPR032255">
    <property type="entry name" value="HBM"/>
</dbReference>
<feature type="domain" description="Methyl-accepting transducer" evidence="13">
    <location>
        <begin position="373"/>
        <end position="516"/>
    </location>
</feature>
<keyword evidence="6 12" id="KW-1133">Transmembrane helix</keyword>
<evidence type="ECO:0000256" key="1">
    <source>
        <dbReference type="ARBA" id="ARBA00004236"/>
    </source>
</evidence>
<dbReference type="Gene3D" id="6.10.340.10">
    <property type="match status" value="1"/>
</dbReference>
<dbReference type="SMART" id="SM00304">
    <property type="entry name" value="HAMP"/>
    <property type="match status" value="1"/>
</dbReference>
<evidence type="ECO:0000313" key="15">
    <source>
        <dbReference type="EMBL" id="MCK9802270.1"/>
    </source>
</evidence>
<feature type="non-terminal residue" evidence="15">
    <location>
        <position position="543"/>
    </location>
</feature>
<keyword evidence="8 10" id="KW-0807">Transducer</keyword>
<comment type="subcellular location">
    <subcellularLocation>
        <location evidence="1">Cell membrane</location>
    </subcellularLocation>
</comment>
<feature type="region of interest" description="Disordered" evidence="11">
    <location>
        <begin position="512"/>
        <end position="543"/>
    </location>
</feature>
<evidence type="ECO:0000256" key="6">
    <source>
        <dbReference type="ARBA" id="ARBA00022989"/>
    </source>
</evidence>
<dbReference type="InterPro" id="IPR004089">
    <property type="entry name" value="MCPsignal_dom"/>
</dbReference>
<dbReference type="GO" id="GO:0006935">
    <property type="term" value="P:chemotaxis"/>
    <property type="evidence" value="ECO:0007669"/>
    <property type="project" value="UniProtKB-KW"/>
</dbReference>
<comment type="caution">
    <text evidence="15">The sequence shown here is derived from an EMBL/GenBank/DDBJ whole genome shotgun (WGS) entry which is preliminary data.</text>
</comment>
<dbReference type="InterPro" id="IPR003660">
    <property type="entry name" value="HAMP_dom"/>
</dbReference>
<keyword evidence="3" id="KW-0488">Methylation</keyword>
<keyword evidence="5 12" id="KW-0812">Transmembrane</keyword>
<evidence type="ECO:0000256" key="10">
    <source>
        <dbReference type="PROSITE-ProRule" id="PRU00284"/>
    </source>
</evidence>
<proteinExistence type="inferred from homology"/>
<keyword evidence="7 12" id="KW-0472">Membrane</keyword>
<protein>
    <submittedName>
        <fullName evidence="15">Methyl-accepting chemotaxis protein</fullName>
    </submittedName>
</protein>
<dbReference type="EMBL" id="JALQCW010000117">
    <property type="protein sequence ID" value="MCK9802270.1"/>
    <property type="molecule type" value="Genomic_DNA"/>
</dbReference>
<dbReference type="PROSITE" id="PS50111">
    <property type="entry name" value="CHEMOTAXIS_TRANSDUC_2"/>
    <property type="match status" value="1"/>
</dbReference>
<gene>
    <name evidence="15" type="ORF">M1B34_32605</name>
</gene>
<comment type="similarity">
    <text evidence="9">Belongs to the methyl-accepting chemotaxis (MCP) protein family.</text>
</comment>
<dbReference type="Proteomes" id="UP001155059">
    <property type="component" value="Unassembled WGS sequence"/>
</dbReference>
<dbReference type="CDD" id="cd06225">
    <property type="entry name" value="HAMP"/>
    <property type="match status" value="1"/>
</dbReference>
<dbReference type="GO" id="GO:0007165">
    <property type="term" value="P:signal transduction"/>
    <property type="evidence" value="ECO:0007669"/>
    <property type="project" value="UniProtKB-KW"/>
</dbReference>
<dbReference type="AlphaFoldDB" id="A0A9X1Z9L6"/>
<evidence type="ECO:0000259" key="13">
    <source>
        <dbReference type="PROSITE" id="PS50111"/>
    </source>
</evidence>
<dbReference type="SUPFAM" id="SSF58104">
    <property type="entry name" value="Methyl-accepting chemotaxis protein (MCP) signaling domain"/>
    <property type="match status" value="1"/>
</dbReference>
<evidence type="ECO:0000259" key="14">
    <source>
        <dbReference type="PROSITE" id="PS50885"/>
    </source>
</evidence>
<dbReference type="PANTHER" id="PTHR32089:SF120">
    <property type="entry name" value="METHYL-ACCEPTING CHEMOTAXIS PROTEIN TLPQ"/>
    <property type="match status" value="1"/>
</dbReference>
<feature type="transmembrane region" description="Helical" evidence="12">
    <location>
        <begin position="292"/>
        <end position="314"/>
    </location>
</feature>
<dbReference type="PANTHER" id="PTHR32089">
    <property type="entry name" value="METHYL-ACCEPTING CHEMOTAXIS PROTEIN MCPB"/>
    <property type="match status" value="1"/>
</dbReference>
<organism evidence="15 16">
    <name type="scientific">Pseudomonas morbosilactucae</name>
    <dbReference type="NCBI Taxonomy" id="2938197"/>
    <lineage>
        <taxon>Bacteria</taxon>
        <taxon>Pseudomonadati</taxon>
        <taxon>Pseudomonadota</taxon>
        <taxon>Gammaproteobacteria</taxon>
        <taxon>Pseudomonadales</taxon>
        <taxon>Pseudomonadaceae</taxon>
        <taxon>Pseudomonas</taxon>
    </lineage>
</organism>
<dbReference type="Gene3D" id="1.10.287.950">
    <property type="entry name" value="Methyl-accepting chemotaxis protein"/>
    <property type="match status" value="1"/>
</dbReference>
<accession>A0A9X1Z9L6</accession>
<dbReference type="RefSeq" id="WP_268267332.1">
    <property type="nucleotide sequence ID" value="NZ_JALQCW010000117.1"/>
</dbReference>
<dbReference type="GO" id="GO:0005886">
    <property type="term" value="C:plasma membrane"/>
    <property type="evidence" value="ECO:0007669"/>
    <property type="project" value="UniProtKB-SubCell"/>
</dbReference>
<dbReference type="Pfam" id="PF00015">
    <property type="entry name" value="MCPsignal"/>
    <property type="match status" value="1"/>
</dbReference>
<evidence type="ECO:0000256" key="12">
    <source>
        <dbReference type="SAM" id="Phobius"/>
    </source>
</evidence>
<evidence type="ECO:0000256" key="5">
    <source>
        <dbReference type="ARBA" id="ARBA00022692"/>
    </source>
</evidence>
<evidence type="ECO:0000256" key="11">
    <source>
        <dbReference type="SAM" id="MobiDB-lite"/>
    </source>
</evidence>
<evidence type="ECO:0000256" key="9">
    <source>
        <dbReference type="ARBA" id="ARBA00029447"/>
    </source>
</evidence>
<name>A0A9X1Z9L6_9PSED</name>
<keyword evidence="4" id="KW-0145">Chemotaxis</keyword>